<dbReference type="OrthoDB" id="7272485at2"/>
<evidence type="ECO:0000313" key="2">
    <source>
        <dbReference type="EMBL" id="PTQ85612.1"/>
    </source>
</evidence>
<accession>A0A2T5IP63</accession>
<keyword evidence="3" id="KW-1185">Reference proteome</keyword>
<comment type="caution">
    <text evidence="2">The sequence shown here is derived from an EMBL/GenBank/DDBJ whole genome shotgun (WGS) entry which is preliminary data.</text>
</comment>
<dbReference type="EMBL" id="QAON01000050">
    <property type="protein sequence ID" value="PTQ85612.1"/>
    <property type="molecule type" value="Genomic_DNA"/>
</dbReference>
<sequence>MAITKPIPKKESVDQFINNAPDGDKLRKGVKKGKREQISLTIPPALLDRLDAVANRLALSRAGMINLAIVRAIEQEEKNN</sequence>
<organism evidence="2 3">
    <name type="scientific">Agitococcus lubricus</name>
    <dbReference type="NCBI Taxonomy" id="1077255"/>
    <lineage>
        <taxon>Bacteria</taxon>
        <taxon>Pseudomonadati</taxon>
        <taxon>Pseudomonadota</taxon>
        <taxon>Gammaproteobacteria</taxon>
        <taxon>Moraxellales</taxon>
        <taxon>Moraxellaceae</taxon>
        <taxon>Agitococcus</taxon>
    </lineage>
</organism>
<evidence type="ECO:0000313" key="3">
    <source>
        <dbReference type="Proteomes" id="UP000244223"/>
    </source>
</evidence>
<name>A0A2T5IP63_9GAMM</name>
<reference evidence="2 3" key="1">
    <citation type="submission" date="2018-04" db="EMBL/GenBank/DDBJ databases">
        <title>Genomic Encyclopedia of Archaeal and Bacterial Type Strains, Phase II (KMG-II): from individual species to whole genera.</title>
        <authorList>
            <person name="Goeker M."/>
        </authorList>
    </citation>
    <scope>NUCLEOTIDE SEQUENCE [LARGE SCALE GENOMIC DNA]</scope>
    <source>
        <strain evidence="2 3">DSM 5822</strain>
    </source>
</reference>
<feature type="region of interest" description="Disordered" evidence="1">
    <location>
        <begin position="1"/>
        <end position="31"/>
    </location>
</feature>
<dbReference type="AlphaFoldDB" id="A0A2T5IP63"/>
<protein>
    <submittedName>
        <fullName evidence="2">Uncharacterized protein</fullName>
    </submittedName>
</protein>
<proteinExistence type="predicted"/>
<dbReference type="Proteomes" id="UP000244223">
    <property type="component" value="Unassembled WGS sequence"/>
</dbReference>
<gene>
    <name evidence="2" type="ORF">C8N29_1502</name>
</gene>
<evidence type="ECO:0000256" key="1">
    <source>
        <dbReference type="SAM" id="MobiDB-lite"/>
    </source>
</evidence>
<dbReference type="RefSeq" id="WP_107867155.1">
    <property type="nucleotide sequence ID" value="NZ_QAON01000050.1"/>
</dbReference>